<dbReference type="EMBL" id="JBHSNS010000002">
    <property type="protein sequence ID" value="MFC5728770.1"/>
    <property type="molecule type" value="Genomic_DNA"/>
</dbReference>
<keyword evidence="1" id="KW-0812">Transmembrane</keyword>
<keyword evidence="1" id="KW-0472">Membrane</keyword>
<evidence type="ECO:0000259" key="2">
    <source>
        <dbReference type="Pfam" id="PF20177"/>
    </source>
</evidence>
<protein>
    <submittedName>
        <fullName evidence="3">DUF6542 domain-containing protein</fullName>
    </submittedName>
</protein>
<evidence type="ECO:0000313" key="4">
    <source>
        <dbReference type="Proteomes" id="UP001596072"/>
    </source>
</evidence>
<evidence type="ECO:0000313" key="3">
    <source>
        <dbReference type="EMBL" id="MFC5728770.1"/>
    </source>
</evidence>
<feature type="transmembrane region" description="Helical" evidence="1">
    <location>
        <begin position="47"/>
        <end position="64"/>
    </location>
</feature>
<sequence length="140" mass="14781">MSSVLHDRPRTLWEEGRRPGHEVAALVVAVLLTVTVLDLLLSARLGLLFDLAFMALCVVAALTVRPPDFFTVGVLPPLAMLLAVLLLGIAEPGSVARPQDGIVQATVSGLSGHALALMFGYGACLALLAARRGFLASRQR</sequence>
<feature type="transmembrane region" description="Helical" evidence="1">
    <location>
        <begin position="69"/>
        <end position="90"/>
    </location>
</feature>
<comment type="caution">
    <text evidence="3">The sequence shown here is derived from an EMBL/GenBank/DDBJ whole genome shotgun (WGS) entry which is preliminary data.</text>
</comment>
<dbReference type="InterPro" id="IPR046672">
    <property type="entry name" value="DUF6542"/>
</dbReference>
<gene>
    <name evidence="3" type="ORF">ACFPQB_07560</name>
</gene>
<dbReference type="Pfam" id="PF20177">
    <property type="entry name" value="DUF6542"/>
    <property type="match status" value="1"/>
</dbReference>
<dbReference type="RefSeq" id="WP_136436170.1">
    <property type="nucleotide sequence ID" value="NZ_JBHSNS010000002.1"/>
</dbReference>
<feature type="domain" description="DUF6542" evidence="2">
    <location>
        <begin position="19"/>
        <end position="136"/>
    </location>
</feature>
<name>A0ABW0ZJD7_9ACTN</name>
<feature type="transmembrane region" description="Helical" evidence="1">
    <location>
        <begin position="110"/>
        <end position="130"/>
    </location>
</feature>
<organism evidence="3 4">
    <name type="scientific">Nocardioides vastitatis</name>
    <dbReference type="NCBI Taxonomy" id="2568655"/>
    <lineage>
        <taxon>Bacteria</taxon>
        <taxon>Bacillati</taxon>
        <taxon>Actinomycetota</taxon>
        <taxon>Actinomycetes</taxon>
        <taxon>Propionibacteriales</taxon>
        <taxon>Nocardioidaceae</taxon>
        <taxon>Nocardioides</taxon>
    </lineage>
</organism>
<dbReference type="Proteomes" id="UP001596072">
    <property type="component" value="Unassembled WGS sequence"/>
</dbReference>
<proteinExistence type="predicted"/>
<reference evidence="4" key="1">
    <citation type="journal article" date="2019" name="Int. J. Syst. Evol. Microbiol.">
        <title>The Global Catalogue of Microorganisms (GCM) 10K type strain sequencing project: providing services to taxonomists for standard genome sequencing and annotation.</title>
        <authorList>
            <consortium name="The Broad Institute Genomics Platform"/>
            <consortium name="The Broad Institute Genome Sequencing Center for Infectious Disease"/>
            <person name="Wu L."/>
            <person name="Ma J."/>
        </authorList>
    </citation>
    <scope>NUCLEOTIDE SEQUENCE [LARGE SCALE GENOMIC DNA]</scope>
    <source>
        <strain evidence="4">YIM 94188</strain>
    </source>
</reference>
<keyword evidence="4" id="KW-1185">Reference proteome</keyword>
<keyword evidence="1" id="KW-1133">Transmembrane helix</keyword>
<accession>A0ABW0ZJD7</accession>
<evidence type="ECO:0000256" key="1">
    <source>
        <dbReference type="SAM" id="Phobius"/>
    </source>
</evidence>